<keyword evidence="2" id="KW-1133">Transmembrane helix</keyword>
<feature type="domain" description="VanZ-like" evidence="3">
    <location>
        <begin position="52"/>
        <end position="165"/>
    </location>
</feature>
<feature type="region of interest" description="Disordered" evidence="1">
    <location>
        <begin position="188"/>
        <end position="252"/>
    </location>
</feature>
<dbReference type="PANTHER" id="PTHR36834">
    <property type="entry name" value="MEMBRANE PROTEIN-RELATED"/>
    <property type="match status" value="1"/>
</dbReference>
<accession>A0A7Y9KNU7</accession>
<feature type="transmembrane region" description="Helical" evidence="2">
    <location>
        <begin position="154"/>
        <end position="172"/>
    </location>
</feature>
<proteinExistence type="predicted"/>
<dbReference type="InterPro" id="IPR006976">
    <property type="entry name" value="VanZ-like"/>
</dbReference>
<keyword evidence="5" id="KW-1185">Reference proteome</keyword>
<dbReference type="InterPro" id="IPR053150">
    <property type="entry name" value="Teicoplanin_resist-assoc"/>
</dbReference>
<dbReference type="AlphaFoldDB" id="A0A7Y9KNU7"/>
<dbReference type="RefSeq" id="WP_218858161.1">
    <property type="nucleotide sequence ID" value="NZ_JACCBW010000001.1"/>
</dbReference>
<dbReference type="Proteomes" id="UP000549911">
    <property type="component" value="Unassembled WGS sequence"/>
</dbReference>
<organism evidence="4 5">
    <name type="scientific">Nocardioides cavernae</name>
    <dbReference type="NCBI Taxonomy" id="1921566"/>
    <lineage>
        <taxon>Bacteria</taxon>
        <taxon>Bacillati</taxon>
        <taxon>Actinomycetota</taxon>
        <taxon>Actinomycetes</taxon>
        <taxon>Propionibacteriales</taxon>
        <taxon>Nocardioidaceae</taxon>
        <taxon>Nocardioides</taxon>
    </lineage>
</organism>
<name>A0A7Y9KNU7_9ACTN</name>
<dbReference type="PANTHER" id="PTHR36834:SF1">
    <property type="entry name" value="INTEGRAL MEMBRANE PROTEIN"/>
    <property type="match status" value="1"/>
</dbReference>
<evidence type="ECO:0000313" key="4">
    <source>
        <dbReference type="EMBL" id="NYE36071.1"/>
    </source>
</evidence>
<reference evidence="4 5" key="1">
    <citation type="submission" date="2020-07" db="EMBL/GenBank/DDBJ databases">
        <authorList>
            <person name="Partida-Martinez L."/>
            <person name="Huntemann M."/>
            <person name="Clum A."/>
            <person name="Wang J."/>
            <person name="Palaniappan K."/>
            <person name="Ritter S."/>
            <person name="Chen I.-M."/>
            <person name="Stamatis D."/>
            <person name="Reddy T."/>
            <person name="O'Malley R."/>
            <person name="Daum C."/>
            <person name="Shapiro N."/>
            <person name="Ivanova N."/>
            <person name="Kyrpides N."/>
            <person name="Woyke T."/>
        </authorList>
    </citation>
    <scope>NUCLEOTIDE SEQUENCE [LARGE SCALE GENOMIC DNA]</scope>
    <source>
        <strain evidence="4 5">AT2.17</strain>
    </source>
</reference>
<sequence>MGAKHVFGEVPVLPVVVPLGGAVLVVALWHLHRQRMLSASRAAVALALGVYAAGIVANTVFPIYLDKPSSPTRWTQFLNLMPGGGYELADAAMNVCVFVPLGVLLSLAAPRWPWWRVLAAAAAVSLFIELTQYVTANLLAGGHIADVNDLASNVVGAGAGLLLLAALSRVPIGARLLARFRWCEPQRTHQSTRSGSPALPWVSPEALGSSQGRGRTESTDCQSCAWSRDCRPRHERRRRSLPCRQRRARGRT</sequence>
<feature type="transmembrane region" description="Helical" evidence="2">
    <location>
        <begin position="85"/>
        <end position="107"/>
    </location>
</feature>
<reference evidence="4 5" key="2">
    <citation type="submission" date="2020-08" db="EMBL/GenBank/DDBJ databases">
        <title>The Agave Microbiome: Exploring the role of microbial communities in plant adaptations to desert environments.</title>
        <authorList>
            <person name="Partida-Martinez L.P."/>
        </authorList>
    </citation>
    <scope>NUCLEOTIDE SEQUENCE [LARGE SCALE GENOMIC DNA]</scope>
    <source>
        <strain evidence="4 5">AT2.17</strain>
    </source>
</reference>
<feature type="compositionally biased region" description="Polar residues" evidence="1">
    <location>
        <begin position="208"/>
        <end position="225"/>
    </location>
</feature>
<comment type="caution">
    <text evidence="4">The sequence shown here is derived from an EMBL/GenBank/DDBJ whole genome shotgun (WGS) entry which is preliminary data.</text>
</comment>
<evidence type="ECO:0000256" key="1">
    <source>
        <dbReference type="SAM" id="MobiDB-lite"/>
    </source>
</evidence>
<feature type="transmembrane region" description="Helical" evidence="2">
    <location>
        <begin position="12"/>
        <end position="31"/>
    </location>
</feature>
<feature type="compositionally biased region" description="Basic residues" evidence="1">
    <location>
        <begin position="231"/>
        <end position="252"/>
    </location>
</feature>
<keyword evidence="2" id="KW-0812">Transmembrane</keyword>
<evidence type="ECO:0000256" key="2">
    <source>
        <dbReference type="SAM" id="Phobius"/>
    </source>
</evidence>
<evidence type="ECO:0000313" key="5">
    <source>
        <dbReference type="Proteomes" id="UP000549911"/>
    </source>
</evidence>
<feature type="transmembrane region" description="Helical" evidence="2">
    <location>
        <begin position="43"/>
        <end position="65"/>
    </location>
</feature>
<feature type="transmembrane region" description="Helical" evidence="2">
    <location>
        <begin position="114"/>
        <end position="134"/>
    </location>
</feature>
<dbReference type="Pfam" id="PF04892">
    <property type="entry name" value="VanZ"/>
    <property type="match status" value="1"/>
</dbReference>
<gene>
    <name evidence="4" type="ORF">F4692_001175</name>
</gene>
<evidence type="ECO:0000259" key="3">
    <source>
        <dbReference type="Pfam" id="PF04892"/>
    </source>
</evidence>
<keyword evidence="2" id="KW-0472">Membrane</keyword>
<dbReference type="EMBL" id="JACCBW010000001">
    <property type="protein sequence ID" value="NYE36071.1"/>
    <property type="molecule type" value="Genomic_DNA"/>
</dbReference>
<protein>
    <submittedName>
        <fullName evidence="4">Glycopeptide antibiotics resistance protein</fullName>
    </submittedName>
</protein>